<dbReference type="Pfam" id="PF12843">
    <property type="entry name" value="QSregVF_b"/>
    <property type="match status" value="1"/>
</dbReference>
<dbReference type="OrthoDB" id="9807855at2"/>
<evidence type="ECO:0000313" key="2">
    <source>
        <dbReference type="Proteomes" id="UP000236000"/>
    </source>
</evidence>
<dbReference type="InterPro" id="IPR024530">
    <property type="entry name" value="QSregVF_b"/>
</dbReference>
<organism evidence="1 2">
    <name type="scientific">Akkermansia muciniphila</name>
    <dbReference type="NCBI Taxonomy" id="239935"/>
    <lineage>
        <taxon>Bacteria</taxon>
        <taxon>Pseudomonadati</taxon>
        <taxon>Verrucomicrobiota</taxon>
        <taxon>Verrucomicrobiia</taxon>
        <taxon>Verrucomicrobiales</taxon>
        <taxon>Akkermansiaceae</taxon>
        <taxon>Akkermansia</taxon>
    </lineage>
</organism>
<sequence length="106" mass="12106">MNDPKIPDAEDLRQLVEEIAQTHVPFGMYGPAKYPPKGCPLMDVPQEYLAWFQAKGFPKGKLGRLMEQCLLLKGNGLDPLFDPFRKANGGRTKKNARRRVWDFESE</sequence>
<evidence type="ECO:0000313" key="1">
    <source>
        <dbReference type="EMBL" id="PNC16995.1"/>
    </source>
</evidence>
<dbReference type="EMBL" id="PJKA01000013">
    <property type="protein sequence ID" value="PNC16995.1"/>
    <property type="molecule type" value="Genomic_DNA"/>
</dbReference>
<dbReference type="Proteomes" id="UP000236000">
    <property type="component" value="Unassembled WGS sequence"/>
</dbReference>
<evidence type="ECO:0008006" key="3">
    <source>
        <dbReference type="Google" id="ProtNLM"/>
    </source>
</evidence>
<name>A0A2N8HAX0_9BACT</name>
<accession>A0A2N8HAX0</accession>
<protein>
    <recommendedName>
        <fullName evidence="3">DUF3820 family protein</fullName>
    </recommendedName>
</protein>
<proteinExistence type="predicted"/>
<dbReference type="AlphaFoldDB" id="A0A2N8HAX0"/>
<comment type="caution">
    <text evidence="1">The sequence shown here is derived from an EMBL/GenBank/DDBJ whole genome shotgun (WGS) entry which is preliminary data.</text>
</comment>
<reference evidence="1 2" key="1">
    <citation type="journal article" date="2017" name="BMC Genomics">
        <title>Genome sequencing of 39 Akkermansia muciniphila isolates reveals its population structure, genomic and functional diverisity, and global distribution in mammalian gut microbiotas.</title>
        <authorList>
            <person name="Guo X."/>
            <person name="Li S."/>
            <person name="Zhang J."/>
            <person name="Wu F."/>
            <person name="Li X."/>
            <person name="Wu D."/>
            <person name="Zhang M."/>
            <person name="Ou Z."/>
            <person name="Jie Z."/>
            <person name="Yan Q."/>
            <person name="Li P."/>
            <person name="Yi J."/>
            <person name="Peng Y."/>
        </authorList>
    </citation>
    <scope>NUCLEOTIDE SEQUENCE [LARGE SCALE GENOMIC DNA]</scope>
    <source>
        <strain evidence="1 2">GP24</strain>
    </source>
</reference>
<gene>
    <name evidence="1" type="ORF">CXU22_10120</name>
</gene>
<dbReference type="RefSeq" id="WP_102715126.1">
    <property type="nucleotide sequence ID" value="NZ_PJKA01000013.1"/>
</dbReference>